<dbReference type="STRING" id="331648.BST97_06380"/>
<gene>
    <name evidence="2" type="ORF">BST97_06380</name>
</gene>
<name>A0A1W6MJ67_9FLAO</name>
<dbReference type="SUPFAM" id="SSF53756">
    <property type="entry name" value="UDP-Glycosyltransferase/glycogen phosphorylase"/>
    <property type="match status" value="1"/>
</dbReference>
<protein>
    <recommendedName>
        <fullName evidence="4">CDP-glycerol--glycerophosphate glycerophosphotransferase</fullName>
    </recommendedName>
</protein>
<sequence length="379" mass="44115">MTSRFQIGFIYLEETHHLYHFLSVAVALSKNHDSHIITHEYENGLIDKLLELYPDHAVKIHYWKTKAFRRFTDLLKSRKLPRKGFWYKKNASKLLNNYDALVFSDYHHHVLKKLRKGDKPYLIKISHGILGRNYAVKKDLLDFDFHVFIGENMNARLKSEGFEVNHTVAGLAKLDVVTKLSHEHIFKNGKKTVIYTPHFSQPHSSWHLYGLKILDFFASQSEYNLIFAPHVNLFNKVGSETETSFTNNYTKFENIHIDLGSRKSVEMAYINEADIYLGDASSQVLEFILKPRPCIFFDAQGLDYPLEEFEFWKLGQIIKSVEDLEKALNEAEEDFKPKKELQNLTNSSNVFTEPTTTVSERYAIAIEKFLVSRKTQDAL</sequence>
<keyword evidence="3" id="KW-1185">Reference proteome</keyword>
<dbReference type="EMBL" id="CP019344">
    <property type="protein sequence ID" value="ARN77651.1"/>
    <property type="molecule type" value="Genomic_DNA"/>
</dbReference>
<dbReference type="Gene3D" id="3.40.50.12580">
    <property type="match status" value="1"/>
</dbReference>
<evidence type="ECO:0000256" key="1">
    <source>
        <dbReference type="SAM" id="Coils"/>
    </source>
</evidence>
<accession>A0A1W6MJ67</accession>
<evidence type="ECO:0000313" key="2">
    <source>
        <dbReference type="EMBL" id="ARN77651.1"/>
    </source>
</evidence>
<dbReference type="Proteomes" id="UP000193431">
    <property type="component" value="Chromosome"/>
</dbReference>
<reference evidence="2 3" key="1">
    <citation type="submission" date="2016-11" db="EMBL/GenBank/DDBJ databases">
        <title>Trade-off between light-utilization and light-protection in marine flavobacteria.</title>
        <authorList>
            <person name="Kumagai Y."/>
        </authorList>
    </citation>
    <scope>NUCLEOTIDE SEQUENCE [LARGE SCALE GENOMIC DNA]</scope>
    <source>
        <strain evidence="2 3">JCM 13191</strain>
    </source>
</reference>
<evidence type="ECO:0008006" key="4">
    <source>
        <dbReference type="Google" id="ProtNLM"/>
    </source>
</evidence>
<keyword evidence="1" id="KW-0175">Coiled coil</keyword>
<dbReference type="OrthoDB" id="8437129at2"/>
<dbReference type="RefSeq" id="WP_085766451.1">
    <property type="nucleotide sequence ID" value="NZ_CP019344.1"/>
</dbReference>
<proteinExistence type="predicted"/>
<evidence type="ECO:0000313" key="3">
    <source>
        <dbReference type="Proteomes" id="UP000193431"/>
    </source>
</evidence>
<organism evidence="2 3">
    <name type="scientific">Nonlabens spongiae</name>
    <dbReference type="NCBI Taxonomy" id="331648"/>
    <lineage>
        <taxon>Bacteria</taxon>
        <taxon>Pseudomonadati</taxon>
        <taxon>Bacteroidota</taxon>
        <taxon>Flavobacteriia</taxon>
        <taxon>Flavobacteriales</taxon>
        <taxon>Flavobacteriaceae</taxon>
        <taxon>Nonlabens</taxon>
    </lineage>
</organism>
<dbReference type="AlphaFoldDB" id="A0A1W6MJ67"/>
<dbReference type="InterPro" id="IPR043148">
    <property type="entry name" value="TagF_C"/>
</dbReference>
<feature type="coiled-coil region" evidence="1">
    <location>
        <begin position="314"/>
        <end position="341"/>
    </location>
</feature>